<protein>
    <submittedName>
        <fullName evidence="3">Uncharacterized protein</fullName>
    </submittedName>
</protein>
<dbReference type="InterPro" id="IPR038791">
    <property type="entry name" value="Cfap97/Hemingway"/>
</dbReference>
<proteinExistence type="inferred from homology"/>
<comment type="similarity">
    <text evidence="1">Belongs to the CFAP97 family.</text>
</comment>
<gene>
    <name evidence="3" type="ORF">PHYEVI_LOCUS11620</name>
</gene>
<dbReference type="Proteomes" id="UP001153712">
    <property type="component" value="Chromosome 9"/>
</dbReference>
<name>A0A9N9XV00_PHYSR</name>
<sequence length="217" mass="24891">MDTDSNPDFSDCITCATIKEIAGEDEDEPSEIRSREEDEDSLDATKRPMLLDEDAADEKDDDRYDDDFEKDEDYADRDGLKPHFNTSVSLCSSSSKRNVTFNDDQLRDIDRTNGILMKKILSHTRRANQYKVPPKYYHQAANKISSLTINKRKEDARINRENQILLKKIQSVKSSFKKKSVPPPPPPPPPAAPKRYHLFHNNPETGEVVVRKALPRF</sequence>
<dbReference type="OrthoDB" id="515313at2759"/>
<evidence type="ECO:0000256" key="2">
    <source>
        <dbReference type="SAM" id="MobiDB-lite"/>
    </source>
</evidence>
<dbReference type="Pfam" id="PF13879">
    <property type="entry name" value="Hmw_CFAP97"/>
    <property type="match status" value="1"/>
</dbReference>
<organism evidence="3 4">
    <name type="scientific">Phyllotreta striolata</name>
    <name type="common">Striped flea beetle</name>
    <name type="synonym">Crioceris striolata</name>
    <dbReference type="NCBI Taxonomy" id="444603"/>
    <lineage>
        <taxon>Eukaryota</taxon>
        <taxon>Metazoa</taxon>
        <taxon>Ecdysozoa</taxon>
        <taxon>Arthropoda</taxon>
        <taxon>Hexapoda</taxon>
        <taxon>Insecta</taxon>
        <taxon>Pterygota</taxon>
        <taxon>Neoptera</taxon>
        <taxon>Endopterygota</taxon>
        <taxon>Coleoptera</taxon>
        <taxon>Polyphaga</taxon>
        <taxon>Cucujiformia</taxon>
        <taxon>Chrysomeloidea</taxon>
        <taxon>Chrysomelidae</taxon>
        <taxon>Galerucinae</taxon>
        <taxon>Alticini</taxon>
        <taxon>Phyllotreta</taxon>
    </lineage>
</organism>
<dbReference type="EMBL" id="OU900102">
    <property type="protein sequence ID" value="CAG9865385.1"/>
    <property type="molecule type" value="Genomic_DNA"/>
</dbReference>
<dbReference type="InterPro" id="IPR029488">
    <property type="entry name" value="Hmw/CFAP97"/>
</dbReference>
<evidence type="ECO:0000313" key="3">
    <source>
        <dbReference type="EMBL" id="CAG9865385.1"/>
    </source>
</evidence>
<evidence type="ECO:0000313" key="4">
    <source>
        <dbReference type="Proteomes" id="UP001153712"/>
    </source>
</evidence>
<feature type="region of interest" description="Disordered" evidence="2">
    <location>
        <begin position="18"/>
        <end position="80"/>
    </location>
</feature>
<feature type="compositionally biased region" description="Acidic residues" evidence="2">
    <location>
        <begin position="51"/>
        <end position="75"/>
    </location>
</feature>
<accession>A0A9N9XV00</accession>
<reference evidence="3" key="1">
    <citation type="submission" date="2022-01" db="EMBL/GenBank/DDBJ databases">
        <authorList>
            <person name="King R."/>
        </authorList>
    </citation>
    <scope>NUCLEOTIDE SEQUENCE</scope>
</reference>
<evidence type="ECO:0000256" key="1">
    <source>
        <dbReference type="ARBA" id="ARBA00008315"/>
    </source>
</evidence>
<keyword evidence="4" id="KW-1185">Reference proteome</keyword>
<dbReference type="AlphaFoldDB" id="A0A9N9XV00"/>
<feature type="region of interest" description="Disordered" evidence="2">
    <location>
        <begin position="173"/>
        <end position="204"/>
    </location>
</feature>
<feature type="compositionally biased region" description="Pro residues" evidence="2">
    <location>
        <begin position="181"/>
        <end position="192"/>
    </location>
</feature>
<dbReference type="PANTHER" id="PTHR23035">
    <property type="entry name" value="CILIA- AND FLAGELLA-ASSOCIATED PROTEIN 97-RELATED"/>
    <property type="match status" value="1"/>
</dbReference>